<evidence type="ECO:0000259" key="3">
    <source>
        <dbReference type="Pfam" id="PF00561"/>
    </source>
</evidence>
<feature type="active site" description="Charge relay system" evidence="2">
    <location>
        <position position="161"/>
    </location>
</feature>
<dbReference type="AlphaFoldDB" id="A0A501PCG7"/>
<dbReference type="GO" id="GO:0047372">
    <property type="term" value="F:monoacylglycerol lipase activity"/>
    <property type="evidence" value="ECO:0007669"/>
    <property type="project" value="TreeGrafter"/>
</dbReference>
<dbReference type="Pfam" id="PF00561">
    <property type="entry name" value="Abhydrolase_1"/>
    <property type="match status" value="1"/>
</dbReference>
<feature type="active site" description="Charge relay system" evidence="2">
    <location>
        <position position="287"/>
    </location>
</feature>
<dbReference type="PANTHER" id="PTHR10794:SF94">
    <property type="entry name" value="ESTERASE YHET-RELATED"/>
    <property type="match status" value="1"/>
</dbReference>
<dbReference type="RefSeq" id="WP_139942077.1">
    <property type="nucleotide sequence ID" value="NZ_JBHSYP010000005.1"/>
</dbReference>
<evidence type="ECO:0000256" key="1">
    <source>
        <dbReference type="ARBA" id="ARBA00010884"/>
    </source>
</evidence>
<proteinExistence type="inferred from homology"/>
<comment type="similarity">
    <text evidence="1">Belongs to the AB hydrolase superfamily. AB hydrolase 4 family.</text>
</comment>
<dbReference type="InterPro" id="IPR012020">
    <property type="entry name" value="ABHD4"/>
</dbReference>
<comment type="caution">
    <text evidence="4">The sequence shown here is derived from an EMBL/GenBank/DDBJ whole genome shotgun (WGS) entry which is preliminary data.</text>
</comment>
<dbReference type="Proteomes" id="UP000319148">
    <property type="component" value="Unassembled WGS sequence"/>
</dbReference>
<dbReference type="InterPro" id="IPR000073">
    <property type="entry name" value="AB_hydrolase_1"/>
</dbReference>
<sequence>MSASSGYRLLGKTPEGLDIPDFVGSKQWGGADLQTMRNTILGPPLTLRKAGERLLFDIDGGQKLAGALHTEDETGAPLEKKLVIMIHGIAGSEEASPMVSAAAYLISQGFPVLRLNLRGCGESAKTSHGPYHAGLTEDLVAVLAQLPEKYRDQGVFAYAASLGGNMLLKYLGETGEDSCVTAAVAVSAPLDLAACEQKLMEKRNSLYHGYILHGLKNQANLNLAREGYPEAVTNAALTAETIYEFDDKYVSVIHSLGGADNYYASQSCGQFLDAICRPTLLIEAENDPWVPVQSYEERDWPEDRDITALITSDGGHLGFHTQDNKIPWHERIAALFFESHLS</sequence>
<feature type="domain" description="AB hydrolase-1" evidence="3">
    <location>
        <begin position="82"/>
        <end position="321"/>
    </location>
</feature>
<keyword evidence="5" id="KW-1185">Reference proteome</keyword>
<dbReference type="OrthoDB" id="332676at2"/>
<reference evidence="5" key="1">
    <citation type="submission" date="2019-06" db="EMBL/GenBank/DDBJ databases">
        <title>The complete genome of Emcibacter congregatus ZYLT.</title>
        <authorList>
            <person name="Zhao Z."/>
        </authorList>
    </citation>
    <scope>NUCLEOTIDE SEQUENCE [LARGE SCALE GENOMIC DNA]</scope>
    <source>
        <strain evidence="5">MCCC 1A06723</strain>
    </source>
</reference>
<evidence type="ECO:0000256" key="2">
    <source>
        <dbReference type="PIRSR" id="PIRSR005211-1"/>
    </source>
</evidence>
<dbReference type="PIRSF" id="PIRSF005211">
    <property type="entry name" value="Ab_hydro_YheT"/>
    <property type="match status" value="1"/>
</dbReference>
<evidence type="ECO:0000313" key="5">
    <source>
        <dbReference type="Proteomes" id="UP000319148"/>
    </source>
</evidence>
<accession>A0A501PCG7</accession>
<organism evidence="4 5">
    <name type="scientific">Emcibacter nanhaiensis</name>
    <dbReference type="NCBI Taxonomy" id="1505037"/>
    <lineage>
        <taxon>Bacteria</taxon>
        <taxon>Pseudomonadati</taxon>
        <taxon>Pseudomonadota</taxon>
        <taxon>Alphaproteobacteria</taxon>
        <taxon>Emcibacterales</taxon>
        <taxon>Emcibacteraceae</taxon>
        <taxon>Emcibacter</taxon>
    </lineage>
</organism>
<dbReference type="SUPFAM" id="SSF53474">
    <property type="entry name" value="alpha/beta-Hydrolases"/>
    <property type="match status" value="1"/>
</dbReference>
<dbReference type="InterPro" id="IPR029058">
    <property type="entry name" value="AB_hydrolase_fold"/>
</dbReference>
<protein>
    <submittedName>
        <fullName evidence="4">Alpha/beta fold hydrolase</fullName>
    </submittedName>
</protein>
<evidence type="ECO:0000313" key="4">
    <source>
        <dbReference type="EMBL" id="TPD57761.1"/>
    </source>
</evidence>
<dbReference type="Gene3D" id="3.40.50.1820">
    <property type="entry name" value="alpha/beta hydrolase"/>
    <property type="match status" value="1"/>
</dbReference>
<dbReference type="EMBL" id="VFIY01000018">
    <property type="protein sequence ID" value="TPD57761.1"/>
    <property type="molecule type" value="Genomic_DNA"/>
</dbReference>
<name>A0A501PCG7_9PROT</name>
<dbReference type="InterPro" id="IPR050960">
    <property type="entry name" value="AB_hydrolase_4_sf"/>
</dbReference>
<dbReference type="PANTHER" id="PTHR10794">
    <property type="entry name" value="ABHYDROLASE DOMAIN-CONTAINING PROTEIN"/>
    <property type="match status" value="1"/>
</dbReference>
<keyword evidence="4" id="KW-0378">Hydrolase</keyword>
<feature type="active site" description="Charge relay system" evidence="2">
    <location>
        <position position="316"/>
    </location>
</feature>
<gene>
    <name evidence="4" type="ORF">FIV46_16800</name>
</gene>
<dbReference type="GO" id="GO:0034338">
    <property type="term" value="F:short-chain carboxylesterase activity"/>
    <property type="evidence" value="ECO:0007669"/>
    <property type="project" value="TreeGrafter"/>
</dbReference>